<feature type="chain" id="PRO_5047139232" description="Lipoprotein" evidence="1">
    <location>
        <begin position="20"/>
        <end position="163"/>
    </location>
</feature>
<evidence type="ECO:0000313" key="2">
    <source>
        <dbReference type="EMBL" id="MDQ0350332.1"/>
    </source>
</evidence>
<protein>
    <recommendedName>
        <fullName evidence="4">Lipoprotein</fullName>
    </recommendedName>
</protein>
<feature type="signal peptide" evidence="1">
    <location>
        <begin position="1"/>
        <end position="19"/>
    </location>
</feature>
<evidence type="ECO:0000256" key="1">
    <source>
        <dbReference type="SAM" id="SignalP"/>
    </source>
</evidence>
<evidence type="ECO:0000313" key="3">
    <source>
        <dbReference type="Proteomes" id="UP001236723"/>
    </source>
</evidence>
<dbReference type="EMBL" id="JAUSUP010000001">
    <property type="protein sequence ID" value="MDQ0350332.1"/>
    <property type="molecule type" value="Genomic_DNA"/>
</dbReference>
<dbReference type="Proteomes" id="UP001236723">
    <property type="component" value="Unassembled WGS sequence"/>
</dbReference>
<evidence type="ECO:0008006" key="4">
    <source>
        <dbReference type="Google" id="ProtNLM"/>
    </source>
</evidence>
<organism evidence="2 3">
    <name type="scientific">Alkalibacillus filiformis</name>
    <dbReference type="NCBI Taxonomy" id="200990"/>
    <lineage>
        <taxon>Bacteria</taxon>
        <taxon>Bacillati</taxon>
        <taxon>Bacillota</taxon>
        <taxon>Bacilli</taxon>
        <taxon>Bacillales</taxon>
        <taxon>Bacillaceae</taxon>
        <taxon>Alkalibacillus</taxon>
    </lineage>
</organism>
<name>A0ABU0DPE8_9BACI</name>
<keyword evidence="1" id="KW-0732">Signal</keyword>
<sequence>MQKLLVVFLVSLMMLAACGHTSVPTITTEVTVSHLTDEEYNRVGTHGIDNPSKEDFRKFTLKFVMPFRDELSNRQFDFPGDWRDIINSIDDEDRYWYGSGGQQLENKNKGAVYFKEFVFYARGLSDDDIVDAFDSVAVYASWDTNTGDKEQRELVVDELIEFE</sequence>
<dbReference type="RefSeq" id="WP_307065088.1">
    <property type="nucleotide sequence ID" value="NZ_JAUSUP010000001.1"/>
</dbReference>
<gene>
    <name evidence="2" type="ORF">J2R98_000135</name>
</gene>
<reference evidence="2 3" key="1">
    <citation type="submission" date="2023-07" db="EMBL/GenBank/DDBJ databases">
        <title>Genomic Encyclopedia of Type Strains, Phase IV (KMG-IV): sequencing the most valuable type-strain genomes for metagenomic binning, comparative biology and taxonomic classification.</title>
        <authorList>
            <person name="Goeker M."/>
        </authorList>
    </citation>
    <scope>NUCLEOTIDE SEQUENCE [LARGE SCALE GENOMIC DNA]</scope>
    <source>
        <strain evidence="2 3">DSM 15448</strain>
    </source>
</reference>
<dbReference type="PROSITE" id="PS51257">
    <property type="entry name" value="PROKAR_LIPOPROTEIN"/>
    <property type="match status" value="1"/>
</dbReference>
<comment type="caution">
    <text evidence="2">The sequence shown here is derived from an EMBL/GenBank/DDBJ whole genome shotgun (WGS) entry which is preliminary data.</text>
</comment>
<proteinExistence type="predicted"/>
<accession>A0ABU0DPE8</accession>
<keyword evidence="3" id="KW-1185">Reference proteome</keyword>